<dbReference type="SUPFAM" id="SSF54665">
    <property type="entry name" value="CO dehydrogenase molybdoprotein N-domain-like"/>
    <property type="match status" value="1"/>
</dbReference>
<dbReference type="eggNOG" id="COG1529">
    <property type="taxonomic scope" value="Bacteria"/>
</dbReference>
<dbReference type="Proteomes" id="UP000030021">
    <property type="component" value="Unassembled WGS sequence"/>
</dbReference>
<evidence type="ECO:0000313" key="3">
    <source>
        <dbReference type="Proteomes" id="UP000030021"/>
    </source>
</evidence>
<dbReference type="HOGENOM" id="CLU_013917_0_1_5"/>
<proteinExistence type="predicted"/>
<reference evidence="2 3" key="1">
    <citation type="submission" date="2013-01" db="EMBL/GenBank/DDBJ databases">
        <authorList>
            <person name="Fiebig A."/>
            <person name="Goeker M."/>
            <person name="Klenk H.-P.P."/>
        </authorList>
    </citation>
    <scope>NUCLEOTIDE SEQUENCE [LARGE SCALE GENOMIC DNA]</scope>
    <source>
        <strain evidence="2 3">DSM 17069</strain>
    </source>
</reference>
<dbReference type="SMART" id="SM01008">
    <property type="entry name" value="Ald_Xan_dh_C"/>
    <property type="match status" value="1"/>
</dbReference>
<dbReference type="InterPro" id="IPR037165">
    <property type="entry name" value="AldOxase/xan_DH_Mopterin-bd_sf"/>
</dbReference>
<dbReference type="EMBL" id="AONH01000013">
    <property type="protein sequence ID" value="KGM87869.1"/>
    <property type="molecule type" value="Genomic_DNA"/>
</dbReference>
<dbReference type="PATRIC" id="fig|1288298.3.peg.2623"/>
<sequence>MLVEAAARLWSVPAGEITVTAGVVRHAASGMSSGFGAIAERAAGLEMPQNVTLKDPADFTLIGAEGITRLDAVEKARGLATFTIDVMRDEMQVVAVLHPPKFGAKVASFDPVEALDVSGVLAVREIPSGIAVYAVDTYSALRGREALVAAWDESAAETRSSEEIEAEFIAAARAPATVSEETGDVEAALSESAQTFEAEYVFPYLAHAAMEPLDGVVEWTPERAEIWSAIQIPTVAGPVFSAALGVAEDAVSVHTMYAGGSFGRRATASGQFEAELAAVAAAGGPGAYKLQWTREDDMTQGYYRPLTVHRLRAGLDTDGNITGWDNTIVNQSIAFGTIFEQTVMNDGVDRMAVEGSVDLPYGLPRRRVSWAQMINPVPVLWWRAVGHTHTAYATETFLDELLAAAGRDAVQGRLELITPDRARDRAVLERVADMAAWSGPGNGDRRLGVALHKSFGSYVAQIAEVENRDGAPHVTRVWCAVDCGVAVTPDIIRAQIEGGIGFGLSAALYEQLTLEPGGTVRERNYDSYRVLGLEDMPQIIVDIRPSTDIPTGVGEIGTPPIAPAVANAWRSFTGETPRRLPMIRA</sequence>
<dbReference type="EC" id="1.3.99.16" evidence="2"/>
<evidence type="ECO:0000259" key="1">
    <source>
        <dbReference type="SMART" id="SM01008"/>
    </source>
</evidence>
<dbReference type="Gene3D" id="3.30.365.10">
    <property type="entry name" value="Aldehyde oxidase/xanthine dehydrogenase, molybdopterin binding domain"/>
    <property type="match status" value="4"/>
</dbReference>
<dbReference type="Gene3D" id="3.90.1170.50">
    <property type="entry name" value="Aldehyde oxidase/xanthine dehydrogenase, a/b hammerhead"/>
    <property type="match status" value="1"/>
</dbReference>
<organism evidence="2 3">
    <name type="scientific">Roseovarius mucosus DSM 17069</name>
    <dbReference type="NCBI Taxonomy" id="1288298"/>
    <lineage>
        <taxon>Bacteria</taxon>
        <taxon>Pseudomonadati</taxon>
        <taxon>Pseudomonadota</taxon>
        <taxon>Alphaproteobacteria</taxon>
        <taxon>Rhodobacterales</taxon>
        <taxon>Roseobacteraceae</taxon>
        <taxon>Roseovarius</taxon>
    </lineage>
</organism>
<dbReference type="AlphaFoldDB" id="A0A0A0HML2"/>
<dbReference type="Pfam" id="PF02738">
    <property type="entry name" value="MoCoBD_1"/>
    <property type="match status" value="1"/>
</dbReference>
<comment type="caution">
    <text evidence="2">The sequence shown here is derived from an EMBL/GenBank/DDBJ whole genome shotgun (WGS) entry which is preliminary data.</text>
</comment>
<dbReference type="GO" id="GO:0047121">
    <property type="term" value="F:isoquinoline 1-oxidoreductase activity"/>
    <property type="evidence" value="ECO:0007669"/>
    <property type="project" value="UniProtKB-EC"/>
</dbReference>
<dbReference type="InterPro" id="IPR036856">
    <property type="entry name" value="Ald_Oxase/Xan_DH_a/b_sf"/>
</dbReference>
<feature type="domain" description="Aldehyde oxidase/xanthine dehydrogenase a/b hammerhead" evidence="1">
    <location>
        <begin position="77"/>
        <end position="155"/>
    </location>
</feature>
<dbReference type="InterPro" id="IPR008274">
    <property type="entry name" value="AldOxase/xan_DH_MoCoBD1"/>
</dbReference>
<dbReference type="PANTHER" id="PTHR47495:SF2">
    <property type="entry name" value="ALDEHYDE DEHYDROGENASE"/>
    <property type="match status" value="1"/>
</dbReference>
<name>A0A0A0HML2_9RHOB</name>
<keyword evidence="2" id="KW-0560">Oxidoreductase</keyword>
<dbReference type="PANTHER" id="PTHR47495">
    <property type="entry name" value="ALDEHYDE DEHYDROGENASE"/>
    <property type="match status" value="1"/>
</dbReference>
<gene>
    <name evidence="2" type="ORF">rosmuc_02608</name>
</gene>
<evidence type="ECO:0000313" key="2">
    <source>
        <dbReference type="EMBL" id="KGM87869.1"/>
    </source>
</evidence>
<dbReference type="InterPro" id="IPR052516">
    <property type="entry name" value="N-heterocyclic_Hydroxylase"/>
</dbReference>
<dbReference type="InterPro" id="IPR000674">
    <property type="entry name" value="Ald_Oxase/Xan_DH_a/b"/>
</dbReference>
<dbReference type="InterPro" id="IPR046867">
    <property type="entry name" value="AldOxase/xan_DH_MoCoBD2"/>
</dbReference>
<accession>A0A0A0HML2</accession>
<dbReference type="SUPFAM" id="SSF56003">
    <property type="entry name" value="Molybdenum cofactor-binding domain"/>
    <property type="match status" value="1"/>
</dbReference>
<protein>
    <submittedName>
        <fullName evidence="2">Aerobic-type carbon monoxide dehydrogenase, large subunit CoxL/CutL-like protein</fullName>
        <ecNumber evidence="2">1.3.99.16</ecNumber>
    </submittedName>
</protein>
<dbReference type="Pfam" id="PF20256">
    <property type="entry name" value="MoCoBD_2"/>
    <property type="match status" value="1"/>
</dbReference>